<keyword evidence="4" id="KW-1185">Reference proteome</keyword>
<evidence type="ECO:0000313" key="3">
    <source>
        <dbReference type="EnsemblPlants" id="AUR62029497-RA:cds"/>
    </source>
</evidence>
<sequence length="282" mass="32081">MSSPATRSGRLSSAQHEQPGRAKWTMSLTKVLVDLMVDQNNQRNNQKISVGNKWKYMCDEFYRRTGLRWDREQLKYRCSVLKKMYATVKSLLDQEGFCWDENTGAITAKDEAWDQYIKEHPDADTLRATGCPIYKQLYILFSESIKNEKSNGLAEKGGLDPVSNVTEDCSAESEEVACVANEKEKSLCVETPNPINRKRGRKGLEDVMADAIFEMAAAARMRAEAIQQCSQRYTISKCVNALDELGEIDEQVYFGALDLFNNPGAREMFLSLKADKRLMWLQ</sequence>
<organism evidence="3 4">
    <name type="scientific">Chenopodium quinoa</name>
    <name type="common">Quinoa</name>
    <dbReference type="NCBI Taxonomy" id="63459"/>
    <lineage>
        <taxon>Eukaryota</taxon>
        <taxon>Viridiplantae</taxon>
        <taxon>Streptophyta</taxon>
        <taxon>Embryophyta</taxon>
        <taxon>Tracheophyta</taxon>
        <taxon>Spermatophyta</taxon>
        <taxon>Magnoliopsida</taxon>
        <taxon>eudicotyledons</taxon>
        <taxon>Gunneridae</taxon>
        <taxon>Pentapetalae</taxon>
        <taxon>Caryophyllales</taxon>
        <taxon>Chenopodiaceae</taxon>
        <taxon>Chenopodioideae</taxon>
        <taxon>Atripliceae</taxon>
        <taxon>Chenopodium</taxon>
    </lineage>
</organism>
<dbReference type="EnsemblPlants" id="AUR62029497-RA">
    <property type="protein sequence ID" value="AUR62029497-RA:cds"/>
    <property type="gene ID" value="AUR62029497"/>
</dbReference>
<accession>A0A803MHP5</accession>
<reference evidence="3" key="2">
    <citation type="submission" date="2021-03" db="UniProtKB">
        <authorList>
            <consortium name="EnsemblPlants"/>
        </authorList>
    </citation>
    <scope>IDENTIFICATION</scope>
</reference>
<dbReference type="InterPro" id="IPR024752">
    <property type="entry name" value="Myb/SANT-like_dom"/>
</dbReference>
<evidence type="ECO:0000256" key="1">
    <source>
        <dbReference type="SAM" id="MobiDB-lite"/>
    </source>
</evidence>
<dbReference type="Gramene" id="AUR62029497-RA">
    <property type="protein sequence ID" value="AUR62029497-RA:cds"/>
    <property type="gene ID" value="AUR62029497"/>
</dbReference>
<reference evidence="3" key="1">
    <citation type="journal article" date="2017" name="Nature">
        <title>The genome of Chenopodium quinoa.</title>
        <authorList>
            <person name="Jarvis D.E."/>
            <person name="Ho Y.S."/>
            <person name="Lightfoot D.J."/>
            <person name="Schmoeckel S.M."/>
            <person name="Li B."/>
            <person name="Borm T.J.A."/>
            <person name="Ohyanagi H."/>
            <person name="Mineta K."/>
            <person name="Michell C.T."/>
            <person name="Saber N."/>
            <person name="Kharbatia N.M."/>
            <person name="Rupper R.R."/>
            <person name="Sharp A.R."/>
            <person name="Dally N."/>
            <person name="Boughton B.A."/>
            <person name="Woo Y.H."/>
            <person name="Gao G."/>
            <person name="Schijlen E.G.W.M."/>
            <person name="Guo X."/>
            <person name="Momin A.A."/>
            <person name="Negrao S."/>
            <person name="Al-Babili S."/>
            <person name="Gehring C."/>
            <person name="Roessner U."/>
            <person name="Jung C."/>
            <person name="Murphy K."/>
            <person name="Arold S.T."/>
            <person name="Gojobori T."/>
            <person name="van der Linden C.G."/>
            <person name="van Loo E.N."/>
            <person name="Jellen E.N."/>
            <person name="Maughan P.J."/>
            <person name="Tester M."/>
        </authorList>
    </citation>
    <scope>NUCLEOTIDE SEQUENCE [LARGE SCALE GENOMIC DNA]</scope>
    <source>
        <strain evidence="3">cv. PI 614886</strain>
    </source>
</reference>
<feature type="region of interest" description="Disordered" evidence="1">
    <location>
        <begin position="1"/>
        <end position="22"/>
    </location>
</feature>
<dbReference type="InterPro" id="IPR045026">
    <property type="entry name" value="LIMYB"/>
</dbReference>
<feature type="compositionally biased region" description="Polar residues" evidence="1">
    <location>
        <begin position="1"/>
        <end position="16"/>
    </location>
</feature>
<evidence type="ECO:0000259" key="2">
    <source>
        <dbReference type="Pfam" id="PF12776"/>
    </source>
</evidence>
<name>A0A803MHP5_CHEQI</name>
<dbReference type="Proteomes" id="UP000596660">
    <property type="component" value="Unplaced"/>
</dbReference>
<dbReference type="PANTHER" id="PTHR47584">
    <property type="match status" value="1"/>
</dbReference>
<dbReference type="PANTHER" id="PTHR47584:SF9">
    <property type="entry name" value="L10-INTERACTING MYB DOMAIN-CONTAINING PROTEIN-LIKE"/>
    <property type="match status" value="1"/>
</dbReference>
<proteinExistence type="predicted"/>
<protein>
    <recommendedName>
        <fullName evidence="2">Myb/SANT-like domain-containing protein</fullName>
    </recommendedName>
</protein>
<feature type="domain" description="Myb/SANT-like" evidence="2">
    <location>
        <begin position="23"/>
        <end position="116"/>
    </location>
</feature>
<dbReference type="Pfam" id="PF12776">
    <property type="entry name" value="Myb_DNA-bind_3"/>
    <property type="match status" value="1"/>
</dbReference>
<dbReference type="AlphaFoldDB" id="A0A803MHP5"/>
<evidence type="ECO:0000313" key="4">
    <source>
        <dbReference type="Proteomes" id="UP000596660"/>
    </source>
</evidence>
<dbReference type="OMA" id="NAIFEMA"/>